<keyword evidence="6 7" id="KW-0472">Membrane</keyword>
<keyword evidence="5 7" id="KW-1133">Transmembrane helix</keyword>
<accession>A0A1I3QR71</accession>
<evidence type="ECO:0000256" key="1">
    <source>
        <dbReference type="ARBA" id="ARBA00004651"/>
    </source>
</evidence>
<dbReference type="Gene3D" id="1.20.1720.10">
    <property type="entry name" value="Multidrug resistance protein D"/>
    <property type="match status" value="1"/>
</dbReference>
<feature type="transmembrane region" description="Helical" evidence="7">
    <location>
        <begin position="176"/>
        <end position="195"/>
    </location>
</feature>
<feature type="transmembrane region" description="Helical" evidence="7">
    <location>
        <begin position="55"/>
        <end position="74"/>
    </location>
</feature>
<evidence type="ECO:0000256" key="6">
    <source>
        <dbReference type="ARBA" id="ARBA00023136"/>
    </source>
</evidence>
<feature type="transmembrane region" description="Helical" evidence="7">
    <location>
        <begin position="274"/>
        <end position="296"/>
    </location>
</feature>
<dbReference type="STRING" id="576117.SAMN04488138_10467"/>
<feature type="transmembrane region" description="Helical" evidence="7">
    <location>
        <begin position="111"/>
        <end position="135"/>
    </location>
</feature>
<keyword evidence="3" id="KW-1003">Cell membrane</keyword>
<dbReference type="CDD" id="cd17502">
    <property type="entry name" value="MFS_Azr1_MDR_like"/>
    <property type="match status" value="1"/>
</dbReference>
<feature type="transmembrane region" description="Helical" evidence="7">
    <location>
        <begin position="230"/>
        <end position="253"/>
    </location>
</feature>
<dbReference type="PROSITE" id="PS50850">
    <property type="entry name" value="MFS"/>
    <property type="match status" value="1"/>
</dbReference>
<feature type="transmembrane region" description="Helical" evidence="7">
    <location>
        <begin position="147"/>
        <end position="170"/>
    </location>
</feature>
<dbReference type="InterPro" id="IPR036259">
    <property type="entry name" value="MFS_trans_sf"/>
</dbReference>
<evidence type="ECO:0000256" key="3">
    <source>
        <dbReference type="ARBA" id="ARBA00022475"/>
    </source>
</evidence>
<feature type="transmembrane region" description="Helical" evidence="7">
    <location>
        <begin position="365"/>
        <end position="382"/>
    </location>
</feature>
<keyword evidence="10" id="KW-1185">Reference proteome</keyword>
<organism evidence="9 10">
    <name type="scientific">Celeribacter halophilus</name>
    <dbReference type="NCBI Taxonomy" id="576117"/>
    <lineage>
        <taxon>Bacteria</taxon>
        <taxon>Pseudomonadati</taxon>
        <taxon>Pseudomonadota</taxon>
        <taxon>Alphaproteobacteria</taxon>
        <taxon>Rhodobacterales</taxon>
        <taxon>Roseobacteraceae</taxon>
        <taxon>Celeribacter</taxon>
    </lineage>
</organism>
<feature type="transmembrane region" description="Helical" evidence="7">
    <location>
        <begin position="86"/>
        <end position="105"/>
    </location>
</feature>
<evidence type="ECO:0000256" key="2">
    <source>
        <dbReference type="ARBA" id="ARBA00022448"/>
    </source>
</evidence>
<feature type="domain" description="Major facilitator superfamily (MFS) profile" evidence="8">
    <location>
        <begin position="21"/>
        <end position="495"/>
    </location>
</feature>
<dbReference type="AlphaFoldDB" id="A0A1I3QR71"/>
<evidence type="ECO:0000259" key="8">
    <source>
        <dbReference type="PROSITE" id="PS50850"/>
    </source>
</evidence>
<dbReference type="FunFam" id="1.20.1720.10:FF:000004">
    <property type="entry name" value="EmrB/QacA family drug resistance transporter"/>
    <property type="match status" value="1"/>
</dbReference>
<protein>
    <submittedName>
        <fullName evidence="9">Major Facilitator Superfamily protein</fullName>
    </submittedName>
</protein>
<evidence type="ECO:0000256" key="7">
    <source>
        <dbReference type="SAM" id="Phobius"/>
    </source>
</evidence>
<dbReference type="Pfam" id="PF07690">
    <property type="entry name" value="MFS_1"/>
    <property type="match status" value="1"/>
</dbReference>
<evidence type="ECO:0000313" key="10">
    <source>
        <dbReference type="Proteomes" id="UP000183299"/>
    </source>
</evidence>
<dbReference type="GO" id="GO:0022857">
    <property type="term" value="F:transmembrane transporter activity"/>
    <property type="evidence" value="ECO:0007669"/>
    <property type="project" value="InterPro"/>
</dbReference>
<dbReference type="GeneID" id="98664608"/>
<feature type="transmembrane region" description="Helical" evidence="7">
    <location>
        <begin position="341"/>
        <end position="359"/>
    </location>
</feature>
<feature type="transmembrane region" description="Helical" evidence="7">
    <location>
        <begin position="471"/>
        <end position="490"/>
    </location>
</feature>
<feature type="transmembrane region" description="Helical" evidence="7">
    <location>
        <begin position="416"/>
        <end position="436"/>
    </location>
</feature>
<sequence length="502" mass="52715">MPTVAPAAPLAHLSRRRRLSIYAFMMMALFMATLDNQIVATALPTIVAELGSIERFGWVSAAYLLAQSAIMPVYGKLGDLFGRKYVMMFAISLFVVGSLSCGLAWSMESLIAARVLQGLGGGGIMVSIFSINADLFEPRERARYQSFSSLVLMASGSIGPTLGGAMSQYFGWRSIFLVNLPVGILVLSGIFLLLPYVRPNRQPKIDYAGAATLALTIGLIVLWADGAQIFGGMFTPVTFGILALATISAIAWVHIERRTLEPIIPLSLFRNRNFPLLLIVALTSGGIGIGLVNYHALFLQMTTGLSPAHAGLFFIAITCGIAAGSLTAGRLIERTGRYKPFLITGTTLSVLSLIGVSQVQVGSSLWLIGAVLATCGLAIGLAQQSPVIGVQMVAPQGDIGAATGAVTLCRMAGASLAISIYGAVLSARLIAGAGNVSDLPDPSSLSPEALAALPETSRIAVSMLFSDAFTWLYMVAAGLSIIGLTAAILLRPTLMPVSERTG</sequence>
<dbReference type="SUPFAM" id="SSF103473">
    <property type="entry name" value="MFS general substrate transporter"/>
    <property type="match status" value="1"/>
</dbReference>
<proteinExistence type="predicted"/>
<reference evidence="9 10" key="1">
    <citation type="submission" date="2016-10" db="EMBL/GenBank/DDBJ databases">
        <authorList>
            <person name="de Groot N.N."/>
        </authorList>
    </citation>
    <scope>NUCLEOTIDE SEQUENCE [LARGE SCALE GENOMIC DNA]</scope>
    <source>
        <strain evidence="9 10">CGMCC 1.8891</strain>
    </source>
</reference>
<gene>
    <name evidence="9" type="ORF">SAMN04488138_10467</name>
</gene>
<dbReference type="OrthoDB" id="9812221at2"/>
<feature type="transmembrane region" description="Helical" evidence="7">
    <location>
        <begin position="207"/>
        <end position="224"/>
    </location>
</feature>
<feature type="transmembrane region" description="Helical" evidence="7">
    <location>
        <begin position="308"/>
        <end position="329"/>
    </location>
</feature>
<dbReference type="EMBL" id="FORY01000004">
    <property type="protein sequence ID" value="SFJ36375.1"/>
    <property type="molecule type" value="Genomic_DNA"/>
</dbReference>
<feature type="transmembrane region" description="Helical" evidence="7">
    <location>
        <begin position="21"/>
        <end position="43"/>
    </location>
</feature>
<name>A0A1I3QR71_9RHOB</name>
<dbReference type="RefSeq" id="WP_066601890.1">
    <property type="nucleotide sequence ID" value="NZ_FORY01000004.1"/>
</dbReference>
<dbReference type="Proteomes" id="UP000183299">
    <property type="component" value="Unassembled WGS sequence"/>
</dbReference>
<evidence type="ECO:0000256" key="4">
    <source>
        <dbReference type="ARBA" id="ARBA00022692"/>
    </source>
</evidence>
<comment type="subcellular location">
    <subcellularLocation>
        <location evidence="1">Cell membrane</location>
        <topology evidence="1">Multi-pass membrane protein</topology>
    </subcellularLocation>
</comment>
<dbReference type="PANTHER" id="PTHR23501:SF197">
    <property type="entry name" value="COMD"/>
    <property type="match status" value="1"/>
</dbReference>
<dbReference type="InterPro" id="IPR011701">
    <property type="entry name" value="MFS"/>
</dbReference>
<dbReference type="Gene3D" id="1.20.1250.20">
    <property type="entry name" value="MFS general substrate transporter like domains"/>
    <property type="match status" value="1"/>
</dbReference>
<dbReference type="InterPro" id="IPR020846">
    <property type="entry name" value="MFS_dom"/>
</dbReference>
<evidence type="ECO:0000313" key="9">
    <source>
        <dbReference type="EMBL" id="SFJ36375.1"/>
    </source>
</evidence>
<evidence type="ECO:0000256" key="5">
    <source>
        <dbReference type="ARBA" id="ARBA00022989"/>
    </source>
</evidence>
<dbReference type="GO" id="GO:0005886">
    <property type="term" value="C:plasma membrane"/>
    <property type="evidence" value="ECO:0007669"/>
    <property type="project" value="UniProtKB-SubCell"/>
</dbReference>
<keyword evidence="2" id="KW-0813">Transport</keyword>
<dbReference type="PANTHER" id="PTHR23501">
    <property type="entry name" value="MAJOR FACILITATOR SUPERFAMILY"/>
    <property type="match status" value="1"/>
</dbReference>
<keyword evidence="4 7" id="KW-0812">Transmembrane</keyword>